<dbReference type="FunFam" id="3.40.50.300:FF:000391">
    <property type="entry name" value="ATP-dependent DNA helicase RecG"/>
    <property type="match status" value="1"/>
</dbReference>
<evidence type="ECO:0000256" key="3">
    <source>
        <dbReference type="ARBA" id="ARBA00022741"/>
    </source>
</evidence>
<comment type="catalytic activity">
    <reaction evidence="12 15">
        <text>Couples ATP hydrolysis with the unwinding of duplex DNA by translocating in the 3'-5' direction.</text>
        <dbReference type="EC" id="5.6.2.4"/>
    </reaction>
</comment>
<dbReference type="OrthoDB" id="9804325at2"/>
<dbReference type="InterPro" id="IPR014001">
    <property type="entry name" value="Helicase_ATP-bd"/>
</dbReference>
<evidence type="ECO:0000256" key="4">
    <source>
        <dbReference type="ARBA" id="ARBA00022763"/>
    </source>
</evidence>
<evidence type="ECO:0000256" key="2">
    <source>
        <dbReference type="ARBA" id="ARBA00017846"/>
    </source>
</evidence>
<dbReference type="PANTHER" id="PTHR47964:SF1">
    <property type="entry name" value="ATP-DEPENDENT DNA HELICASE HOMOLOG RECG, CHLOROPLASTIC"/>
    <property type="match status" value="1"/>
</dbReference>
<keyword evidence="9 15" id="KW-0233">DNA recombination</keyword>
<comment type="function">
    <text evidence="15">Plays a critical role in recombination and DNA repair. Helps process Holliday junction intermediates to mature products by catalyzing branch migration. Has replication fork regression activity, unwinds stalled or blocked replication forks to make a HJ that can be resolved. Has a DNA unwinding activity characteristic of a DNA helicase with 3'-5' polarity.</text>
</comment>
<organism evidence="19 20">
    <name type="scientific">Burkholderia singularis</name>
    <dbReference type="NCBI Taxonomy" id="1503053"/>
    <lineage>
        <taxon>Bacteria</taxon>
        <taxon>Pseudomonadati</taxon>
        <taxon>Pseudomonadota</taxon>
        <taxon>Betaproteobacteria</taxon>
        <taxon>Burkholderiales</taxon>
        <taxon>Burkholderiaceae</taxon>
        <taxon>Burkholderia</taxon>
        <taxon>pseudomallei group</taxon>
    </lineage>
</organism>
<dbReference type="CDD" id="cd17992">
    <property type="entry name" value="DEXHc_RecG"/>
    <property type="match status" value="1"/>
</dbReference>
<dbReference type="CDD" id="cd18811">
    <property type="entry name" value="SF2_C_RecG"/>
    <property type="match status" value="1"/>
</dbReference>
<dbReference type="GO" id="GO:0006281">
    <property type="term" value="P:DNA repair"/>
    <property type="evidence" value="ECO:0007669"/>
    <property type="project" value="UniProtKB-UniRule"/>
</dbReference>
<dbReference type="PROSITE" id="PS51192">
    <property type="entry name" value="HELICASE_ATP_BIND_1"/>
    <property type="match status" value="1"/>
</dbReference>
<evidence type="ECO:0000256" key="16">
    <source>
        <dbReference type="SAM" id="MobiDB-lite"/>
    </source>
</evidence>
<accession>A0A103E488</accession>
<name>A0A103E488_9BURK</name>
<keyword evidence="8" id="KW-0238">DNA-binding</keyword>
<keyword evidence="20" id="KW-1185">Reference proteome</keyword>
<dbReference type="SMART" id="SM00490">
    <property type="entry name" value="HELICc"/>
    <property type="match status" value="1"/>
</dbReference>
<evidence type="ECO:0000256" key="1">
    <source>
        <dbReference type="ARBA" id="ARBA00007504"/>
    </source>
</evidence>
<evidence type="ECO:0000256" key="7">
    <source>
        <dbReference type="ARBA" id="ARBA00022840"/>
    </source>
</evidence>
<evidence type="ECO:0000256" key="15">
    <source>
        <dbReference type="RuleBase" id="RU363016"/>
    </source>
</evidence>
<keyword evidence="4 15" id="KW-0227">DNA damage</keyword>
<evidence type="ECO:0000256" key="9">
    <source>
        <dbReference type="ARBA" id="ARBA00023172"/>
    </source>
</evidence>
<evidence type="ECO:0000259" key="17">
    <source>
        <dbReference type="PROSITE" id="PS51192"/>
    </source>
</evidence>
<keyword evidence="3 15" id="KW-0547">Nucleotide-binding</keyword>
<dbReference type="InterPro" id="IPR047112">
    <property type="entry name" value="RecG/Mfd"/>
</dbReference>
<proteinExistence type="inferred from homology"/>
<evidence type="ECO:0000256" key="8">
    <source>
        <dbReference type="ARBA" id="ARBA00023125"/>
    </source>
</evidence>
<dbReference type="Pfam" id="PF19833">
    <property type="entry name" value="RecG_dom3_C"/>
    <property type="match status" value="1"/>
</dbReference>
<dbReference type="NCBIfam" id="NF008165">
    <property type="entry name" value="PRK10917.1-3"/>
    <property type="match status" value="1"/>
</dbReference>
<keyword evidence="10 15" id="KW-0234">DNA repair</keyword>
<dbReference type="GO" id="GO:0005524">
    <property type="term" value="F:ATP binding"/>
    <property type="evidence" value="ECO:0007669"/>
    <property type="project" value="UniProtKB-KW"/>
</dbReference>
<dbReference type="SMART" id="SM00487">
    <property type="entry name" value="DEXDc"/>
    <property type="match status" value="1"/>
</dbReference>
<feature type="domain" description="Helicase C-terminal" evidence="18">
    <location>
        <begin position="609"/>
        <end position="755"/>
    </location>
</feature>
<dbReference type="GO" id="GO:0043138">
    <property type="term" value="F:3'-5' DNA helicase activity"/>
    <property type="evidence" value="ECO:0007669"/>
    <property type="project" value="UniProtKB-EC"/>
</dbReference>
<dbReference type="GO" id="GO:0006310">
    <property type="term" value="P:DNA recombination"/>
    <property type="evidence" value="ECO:0007669"/>
    <property type="project" value="UniProtKB-UniRule"/>
</dbReference>
<dbReference type="SUPFAM" id="SSF50249">
    <property type="entry name" value="Nucleic acid-binding proteins"/>
    <property type="match status" value="1"/>
</dbReference>
<dbReference type="Gene3D" id="3.40.50.300">
    <property type="entry name" value="P-loop containing nucleotide triphosphate hydrolases"/>
    <property type="match status" value="2"/>
</dbReference>
<feature type="compositionally biased region" description="Gly residues" evidence="16">
    <location>
        <begin position="43"/>
        <end position="60"/>
    </location>
</feature>
<dbReference type="InterPro" id="IPR012340">
    <property type="entry name" value="NA-bd_OB-fold"/>
</dbReference>
<keyword evidence="6 15" id="KW-0347">Helicase</keyword>
<evidence type="ECO:0000259" key="18">
    <source>
        <dbReference type="PROSITE" id="PS51194"/>
    </source>
</evidence>
<evidence type="ECO:0000313" key="20">
    <source>
        <dbReference type="Proteomes" id="UP000062788"/>
    </source>
</evidence>
<evidence type="ECO:0000256" key="14">
    <source>
        <dbReference type="ARBA" id="ARBA00048988"/>
    </source>
</evidence>
<evidence type="ECO:0000313" key="19">
    <source>
        <dbReference type="EMBL" id="KVE28023.1"/>
    </source>
</evidence>
<dbReference type="EC" id="5.6.2.4" evidence="13 15"/>
<dbReference type="InterPro" id="IPR033454">
    <property type="entry name" value="RecG_wedge"/>
</dbReference>
<feature type="region of interest" description="Disordered" evidence="16">
    <location>
        <begin position="1"/>
        <end position="86"/>
    </location>
</feature>
<dbReference type="EMBL" id="LOWA01000024">
    <property type="protein sequence ID" value="KVE28023.1"/>
    <property type="molecule type" value="Genomic_DNA"/>
</dbReference>
<evidence type="ECO:0000256" key="13">
    <source>
        <dbReference type="ARBA" id="ARBA00034808"/>
    </source>
</evidence>
<dbReference type="NCBIfam" id="NF008163">
    <property type="entry name" value="PRK10917.1-1"/>
    <property type="match status" value="1"/>
</dbReference>
<dbReference type="InterPro" id="IPR004609">
    <property type="entry name" value="ATP-dep_DNA_helicase_RecG"/>
</dbReference>
<protein>
    <recommendedName>
        <fullName evidence="2 15">ATP-dependent DNA helicase RecG</fullName>
        <ecNumber evidence="13 15">5.6.2.4</ecNumber>
    </recommendedName>
</protein>
<reference evidence="19 20" key="1">
    <citation type="submission" date="2015-11" db="EMBL/GenBank/DDBJ databases">
        <title>Expanding the genomic diversity of Burkholderia species for the development of highly accurate diagnostics.</title>
        <authorList>
            <person name="Sahl J."/>
            <person name="Keim P."/>
            <person name="Wagner D."/>
        </authorList>
    </citation>
    <scope>NUCLEOTIDE SEQUENCE [LARGE SCALE GENOMIC DNA]</scope>
    <source>
        <strain evidence="19 20">TSV85</strain>
    </source>
</reference>
<dbReference type="InterPro" id="IPR011545">
    <property type="entry name" value="DEAD/DEAH_box_helicase_dom"/>
</dbReference>
<evidence type="ECO:0000256" key="12">
    <source>
        <dbReference type="ARBA" id="ARBA00034617"/>
    </source>
</evidence>
<dbReference type="PANTHER" id="PTHR47964">
    <property type="entry name" value="ATP-DEPENDENT DNA HELICASE HOMOLOG RECG, CHLOROPLASTIC"/>
    <property type="match status" value="1"/>
</dbReference>
<keyword evidence="5 15" id="KW-0378">Hydrolase</keyword>
<dbReference type="CDD" id="cd04488">
    <property type="entry name" value="RecG_wedge_OBF"/>
    <property type="match status" value="1"/>
</dbReference>
<evidence type="ECO:0000256" key="6">
    <source>
        <dbReference type="ARBA" id="ARBA00022806"/>
    </source>
</evidence>
<dbReference type="Proteomes" id="UP000062788">
    <property type="component" value="Unassembled WGS sequence"/>
</dbReference>
<dbReference type="SUPFAM" id="SSF52540">
    <property type="entry name" value="P-loop containing nucleoside triphosphate hydrolases"/>
    <property type="match status" value="2"/>
</dbReference>
<dbReference type="GO" id="GO:0016887">
    <property type="term" value="F:ATP hydrolysis activity"/>
    <property type="evidence" value="ECO:0007669"/>
    <property type="project" value="RHEA"/>
</dbReference>
<dbReference type="NCBIfam" id="NF008168">
    <property type="entry name" value="PRK10917.2-2"/>
    <property type="match status" value="1"/>
</dbReference>
<gene>
    <name evidence="19" type="ORF">WS67_10710</name>
</gene>
<dbReference type="AlphaFoldDB" id="A0A103E488"/>
<keyword evidence="11" id="KW-0413">Isomerase</keyword>
<dbReference type="Pfam" id="PF17191">
    <property type="entry name" value="RecG_wedge"/>
    <property type="match status" value="1"/>
</dbReference>
<dbReference type="NCBIfam" id="TIGR00643">
    <property type="entry name" value="recG"/>
    <property type="match status" value="1"/>
</dbReference>
<dbReference type="NCBIfam" id="NF008166">
    <property type="entry name" value="PRK10917.1-4"/>
    <property type="match status" value="1"/>
</dbReference>
<dbReference type="RefSeq" id="WP_059516030.1">
    <property type="nucleotide sequence ID" value="NZ_LOWA01000024.1"/>
</dbReference>
<evidence type="ECO:0000256" key="5">
    <source>
        <dbReference type="ARBA" id="ARBA00022801"/>
    </source>
</evidence>
<dbReference type="PROSITE" id="PS51194">
    <property type="entry name" value="HELICASE_CTER"/>
    <property type="match status" value="1"/>
</dbReference>
<evidence type="ECO:0000256" key="11">
    <source>
        <dbReference type="ARBA" id="ARBA00023235"/>
    </source>
</evidence>
<feature type="compositionally biased region" description="Low complexity" evidence="16">
    <location>
        <begin position="74"/>
        <end position="86"/>
    </location>
</feature>
<comment type="catalytic activity">
    <reaction evidence="14 15">
        <text>ATP + H2O = ADP + phosphate + H(+)</text>
        <dbReference type="Rhea" id="RHEA:13065"/>
        <dbReference type="ChEBI" id="CHEBI:15377"/>
        <dbReference type="ChEBI" id="CHEBI:15378"/>
        <dbReference type="ChEBI" id="CHEBI:30616"/>
        <dbReference type="ChEBI" id="CHEBI:43474"/>
        <dbReference type="ChEBI" id="CHEBI:456216"/>
        <dbReference type="EC" id="5.6.2.4"/>
    </reaction>
</comment>
<sequence length="820" mass="87213">MPVPVRRSVADPAEADVFDGDAVSAQATADAGAPRRAARGRGRAAGGRGAPAGGQGGQGGAADSPATPGRRRAAQSASKPAAASPASALPVAAAGVTDDGVAGTTVGVTAATTATDASTAKAAAKTASKPLKTADKLAKLGLTRSIDLVLHLPMRYEDETALTPIGELLPGETAQTEGVVFDNEVTYRPRRQLVVKLRDDDGAQLVLRFLNFYGSQASQMATGRRLRVRGDVRGGFFGLEMVHPAVKVVDADTPLPQALTPVYPSTAGVSQAYLRKAIDNALERTPLPEILPPEIEREYLRPLGVPSLANAVKILHHPRADSDEAALMDGSHPAWTRIKFDELLAQQLSLKRAHEERRTRAAPAMPRRARDASTSDAASLSARLYAALPFALTAAQERVVAEIARDLTEPHPMQRLLQGDVGSGKTVVAALAAAQAIDAGYQAALMAPTEILAEQHARKLRGWLEPLGVSVAWLAGSLKAKDKRAAIEAAALGTAQLVIGTHAIIQDTVEFARLGLVIVDEQHRFGVEQRLALRAKAANAADGATGFQPHQLMMSATPIPRTLAMTYYADLDVSTIDELPPGRTPVLTRLVSDARRDEVIGRVREAALAGRQVYWVCPLIEESETLQLQTAVETYETLAAALPELKVGLVHGRLPPADKAAVMDAFSRNDVQLLVATTVIEVGVDVPNASLMVIEHAERFGLAQLHQLRGRVGRGTAASVCVLMYSGPLSIAGRARLKTMRETTDGFEIARRDLEIRGPGEFLGARQSGAAMLRFADLEHDGWLIEPAREVAARLIAGYPDVVAQHLARWLGAREQYLKA</sequence>
<dbReference type="Pfam" id="PF00271">
    <property type="entry name" value="Helicase_C"/>
    <property type="match status" value="1"/>
</dbReference>
<evidence type="ECO:0000256" key="10">
    <source>
        <dbReference type="ARBA" id="ARBA00023204"/>
    </source>
</evidence>
<keyword evidence="7 15" id="KW-0067">ATP-binding</keyword>
<dbReference type="InterPro" id="IPR027417">
    <property type="entry name" value="P-loop_NTPase"/>
</dbReference>
<feature type="region of interest" description="Disordered" evidence="16">
    <location>
        <begin position="353"/>
        <end position="373"/>
    </location>
</feature>
<dbReference type="InterPro" id="IPR001650">
    <property type="entry name" value="Helicase_C-like"/>
</dbReference>
<dbReference type="InterPro" id="IPR045562">
    <property type="entry name" value="RecG_dom3_C"/>
</dbReference>
<dbReference type="Pfam" id="PF00270">
    <property type="entry name" value="DEAD"/>
    <property type="match status" value="1"/>
</dbReference>
<dbReference type="GO" id="GO:0003677">
    <property type="term" value="F:DNA binding"/>
    <property type="evidence" value="ECO:0007669"/>
    <property type="project" value="UniProtKB-KW"/>
</dbReference>
<comment type="similarity">
    <text evidence="1 15">Belongs to the helicase family. RecG subfamily.</text>
</comment>
<feature type="domain" description="Helicase ATP-binding" evidence="17">
    <location>
        <begin position="406"/>
        <end position="576"/>
    </location>
</feature>
<comment type="caution">
    <text evidence="19">The sequence shown here is derived from an EMBL/GenBank/DDBJ whole genome shotgun (WGS) entry which is preliminary data.</text>
</comment>